<protein>
    <submittedName>
        <fullName evidence="2">Uncharacterized protein</fullName>
    </submittedName>
</protein>
<feature type="compositionally biased region" description="Acidic residues" evidence="1">
    <location>
        <begin position="534"/>
        <end position="543"/>
    </location>
</feature>
<feature type="region of interest" description="Disordered" evidence="1">
    <location>
        <begin position="410"/>
        <end position="626"/>
    </location>
</feature>
<keyword evidence="3" id="KW-1185">Reference proteome</keyword>
<gene>
    <name evidence="2" type="ORF">BDW02DRAFT_585649</name>
</gene>
<proteinExistence type="predicted"/>
<name>A0A6A5KYI9_9PLEO</name>
<dbReference type="EMBL" id="ML975249">
    <property type="protein sequence ID" value="KAF1838843.1"/>
    <property type="molecule type" value="Genomic_DNA"/>
</dbReference>
<sequence length="669" mass="73825">MSEVELTQRQINDRRLVQAINYLAEDGGDDSPGTFINRVNRIDDALLKQLPQQGRDFDARLYRRARAMVREVKHEYEEAVQEASSPVLESEESEAELPQYYTSSAAQALYRLEDDVQYPKLRLEDDVQNPKLPGSQSKGRGKDGKENVESERQFKYGGPNNEVEQWHKNFPAILPFPETIQLAHWESLKIDFDLSESGKRAKANGEVVETNVSFEHPALQRYKNLSQYDSGSRFKLPLARKEVQDRISRLSNERSLRTAVDAFNHYMPVEGEKNRYAPHIFLDTFSVGTQDPYVPLDSLTEIRRAIATTPTKPREAGTGGKVRTGSSNPGTNTAATGPRSPIDSVRGTRISPEPKSPTQPPIKPTSVRKRETAISLARAEAKRLEAQEALIAKKRTHKAAEIKALEAALANPKTPTSSSVVKKLERSRKEAVEKSPRRQSGVSTAPPTSAEGPRWPIVEIQTGRPSRTRKEPAVDVGTSTTPKSTPKRKRSIGTQAFLPEPKRNKSLGDTPSSLKKPQKTAAKTPDKNVHFASEEEEEEDDSDSSSNIVIQPKSTKKAPPVTPSSPIEISAEETSSSDVSDETAPEPVVAAPSPTKPSPAGKQATKPVGAKVSKAAAAGNQVRKQRVRRTFVEHVDDEEYNRVMEARRKDNAGSAVRAGSTRSGRKFVG</sequence>
<feature type="region of interest" description="Disordered" evidence="1">
    <location>
        <begin position="121"/>
        <end position="148"/>
    </location>
</feature>
<feature type="region of interest" description="Disordered" evidence="1">
    <location>
        <begin position="644"/>
        <end position="669"/>
    </location>
</feature>
<reference evidence="2" key="1">
    <citation type="submission" date="2020-01" db="EMBL/GenBank/DDBJ databases">
        <authorList>
            <consortium name="DOE Joint Genome Institute"/>
            <person name="Haridas S."/>
            <person name="Albert R."/>
            <person name="Binder M."/>
            <person name="Bloem J."/>
            <person name="Labutti K."/>
            <person name="Salamov A."/>
            <person name="Andreopoulos B."/>
            <person name="Baker S.E."/>
            <person name="Barry K."/>
            <person name="Bills G."/>
            <person name="Bluhm B.H."/>
            <person name="Cannon C."/>
            <person name="Castanera R."/>
            <person name="Culley D.E."/>
            <person name="Daum C."/>
            <person name="Ezra D."/>
            <person name="Gonzalez J.B."/>
            <person name="Henrissat B."/>
            <person name="Kuo A."/>
            <person name="Liang C."/>
            <person name="Lipzen A."/>
            <person name="Lutzoni F."/>
            <person name="Magnuson J."/>
            <person name="Mondo S."/>
            <person name="Nolan M."/>
            <person name="Ohm R."/>
            <person name="Pangilinan J."/>
            <person name="Park H.-J."/>
            <person name="Ramirez L."/>
            <person name="Alfaro M."/>
            <person name="Sun H."/>
            <person name="Tritt A."/>
            <person name="Yoshinaga Y."/>
            <person name="Zwiers L.-H."/>
            <person name="Turgeon B.G."/>
            <person name="Goodwin S.B."/>
            <person name="Spatafora J.W."/>
            <person name="Crous P.W."/>
            <person name="Grigoriev I.V."/>
        </authorList>
    </citation>
    <scope>NUCLEOTIDE SEQUENCE</scope>
    <source>
        <strain evidence="2">P77</strain>
    </source>
</reference>
<feature type="compositionally biased region" description="Polar residues" evidence="1">
    <location>
        <begin position="438"/>
        <end position="447"/>
    </location>
</feature>
<evidence type="ECO:0000256" key="1">
    <source>
        <dbReference type="SAM" id="MobiDB-lite"/>
    </source>
</evidence>
<feature type="compositionally biased region" description="Pro residues" evidence="1">
    <location>
        <begin position="354"/>
        <end position="363"/>
    </location>
</feature>
<dbReference type="OrthoDB" id="3779124at2759"/>
<accession>A0A6A5KYI9</accession>
<feature type="region of interest" description="Disordered" evidence="1">
    <location>
        <begin position="305"/>
        <end position="372"/>
    </location>
</feature>
<feature type="compositionally biased region" description="Low complexity" evidence="1">
    <location>
        <begin position="608"/>
        <end position="619"/>
    </location>
</feature>
<dbReference type="Proteomes" id="UP000800040">
    <property type="component" value="Unassembled WGS sequence"/>
</dbReference>
<evidence type="ECO:0000313" key="2">
    <source>
        <dbReference type="EMBL" id="KAF1838843.1"/>
    </source>
</evidence>
<feature type="compositionally biased region" description="Basic and acidic residues" evidence="1">
    <location>
        <begin position="422"/>
        <end position="436"/>
    </location>
</feature>
<feature type="compositionally biased region" description="Basic and acidic residues" evidence="1">
    <location>
        <begin position="524"/>
        <end position="533"/>
    </location>
</feature>
<evidence type="ECO:0000313" key="3">
    <source>
        <dbReference type="Proteomes" id="UP000800040"/>
    </source>
</evidence>
<dbReference type="AlphaFoldDB" id="A0A6A5KYI9"/>
<organism evidence="2 3">
    <name type="scientific">Decorospora gaudefroyi</name>
    <dbReference type="NCBI Taxonomy" id="184978"/>
    <lineage>
        <taxon>Eukaryota</taxon>
        <taxon>Fungi</taxon>
        <taxon>Dikarya</taxon>
        <taxon>Ascomycota</taxon>
        <taxon>Pezizomycotina</taxon>
        <taxon>Dothideomycetes</taxon>
        <taxon>Pleosporomycetidae</taxon>
        <taxon>Pleosporales</taxon>
        <taxon>Pleosporineae</taxon>
        <taxon>Pleosporaceae</taxon>
        <taxon>Decorospora</taxon>
    </lineage>
</organism>
<feature type="compositionally biased region" description="Polar residues" evidence="1">
    <location>
        <begin position="324"/>
        <end position="335"/>
    </location>
</feature>